<feature type="compositionally biased region" description="Acidic residues" evidence="1">
    <location>
        <begin position="85"/>
        <end position="96"/>
    </location>
</feature>
<name>A0A2N5RU08_9BASI</name>
<feature type="compositionally biased region" description="Low complexity" evidence="1">
    <location>
        <begin position="146"/>
        <end position="155"/>
    </location>
</feature>
<evidence type="ECO:0000313" key="2">
    <source>
        <dbReference type="EMBL" id="PLW04477.1"/>
    </source>
</evidence>
<evidence type="ECO:0000313" key="3">
    <source>
        <dbReference type="Proteomes" id="UP000235388"/>
    </source>
</evidence>
<comment type="caution">
    <text evidence="2">The sequence shown here is derived from an EMBL/GenBank/DDBJ whole genome shotgun (WGS) entry which is preliminary data.</text>
</comment>
<feature type="region of interest" description="Disordered" evidence="1">
    <location>
        <begin position="76"/>
        <end position="97"/>
    </location>
</feature>
<feature type="region of interest" description="Disordered" evidence="1">
    <location>
        <begin position="131"/>
        <end position="165"/>
    </location>
</feature>
<keyword evidence="3" id="KW-1185">Reference proteome</keyword>
<dbReference type="EMBL" id="PGCJ01001649">
    <property type="protein sequence ID" value="PLW04477.1"/>
    <property type="molecule type" value="Genomic_DNA"/>
</dbReference>
<protein>
    <submittedName>
        <fullName evidence="2">Uncharacterized protein</fullName>
    </submittedName>
</protein>
<proteinExistence type="predicted"/>
<dbReference type="Proteomes" id="UP000235388">
    <property type="component" value="Unassembled WGS sequence"/>
</dbReference>
<organism evidence="2 3">
    <name type="scientific">Puccinia coronata f. sp. avenae</name>
    <dbReference type="NCBI Taxonomy" id="200324"/>
    <lineage>
        <taxon>Eukaryota</taxon>
        <taxon>Fungi</taxon>
        <taxon>Dikarya</taxon>
        <taxon>Basidiomycota</taxon>
        <taxon>Pucciniomycotina</taxon>
        <taxon>Pucciniomycetes</taxon>
        <taxon>Pucciniales</taxon>
        <taxon>Pucciniaceae</taxon>
        <taxon>Puccinia</taxon>
    </lineage>
</organism>
<sequence length="165" mass="18255">MSNNNNNNSELDQLIQHSHQITIQLHNTLQQIQTIYHHPRASPSSLAHSIQTLTQQLARFHQQLRASGLGALPANTHQLIQPNDNDNDNDNDDDQQDGVTTTFLQRLEAHFQSIYHHRQIQRDAANIVRGVTTTSSSSSAPPPADPSSSSSILSSQKNITVTPTI</sequence>
<accession>A0A2N5RU08</accession>
<evidence type="ECO:0000256" key="1">
    <source>
        <dbReference type="SAM" id="MobiDB-lite"/>
    </source>
</evidence>
<dbReference type="AlphaFoldDB" id="A0A2N5RU08"/>
<feature type="compositionally biased region" description="Polar residues" evidence="1">
    <location>
        <begin position="156"/>
        <end position="165"/>
    </location>
</feature>
<reference evidence="2 3" key="1">
    <citation type="submission" date="2017-11" db="EMBL/GenBank/DDBJ databases">
        <title>De novo assembly and phasing of dikaryotic genomes from two isolates of Puccinia coronata f. sp. avenae, the causal agent of oat crown rust.</title>
        <authorList>
            <person name="Miller M.E."/>
            <person name="Zhang Y."/>
            <person name="Omidvar V."/>
            <person name="Sperschneider J."/>
            <person name="Schwessinger B."/>
            <person name="Raley C."/>
            <person name="Palmer J.M."/>
            <person name="Garnica D."/>
            <person name="Upadhyaya N."/>
            <person name="Rathjen J."/>
            <person name="Taylor J.M."/>
            <person name="Park R.F."/>
            <person name="Dodds P.N."/>
            <person name="Hirsch C.D."/>
            <person name="Kianian S.F."/>
            <person name="Figueroa M."/>
        </authorList>
    </citation>
    <scope>NUCLEOTIDE SEQUENCE [LARGE SCALE GENOMIC DNA]</scope>
    <source>
        <strain evidence="2">12NC29</strain>
    </source>
</reference>
<gene>
    <name evidence="2" type="ORF">PCANC_28559</name>
</gene>